<reference evidence="4 5" key="1">
    <citation type="submission" date="2024-04" db="EMBL/GenBank/DDBJ databases">
        <authorList>
            <person name="Rising A."/>
            <person name="Reimegard J."/>
            <person name="Sonavane S."/>
            <person name="Akerstrom W."/>
            <person name="Nylinder S."/>
            <person name="Hedman E."/>
            <person name="Kallberg Y."/>
        </authorList>
    </citation>
    <scope>NUCLEOTIDE SEQUENCE [LARGE SCALE GENOMIC DNA]</scope>
</reference>
<proteinExistence type="predicted"/>
<feature type="transmembrane region" description="Helical" evidence="2">
    <location>
        <begin position="498"/>
        <end position="523"/>
    </location>
</feature>
<keyword evidence="2" id="KW-0472">Membrane</keyword>
<evidence type="ECO:0000256" key="1">
    <source>
        <dbReference type="SAM" id="MobiDB-lite"/>
    </source>
</evidence>
<feature type="signal peptide" evidence="3">
    <location>
        <begin position="1"/>
        <end position="23"/>
    </location>
</feature>
<evidence type="ECO:0000313" key="5">
    <source>
        <dbReference type="Proteomes" id="UP001497382"/>
    </source>
</evidence>
<sequence>MIKFAILLSYVIITLGSRKPVEAFAVNGEDFISFNFPKKSASAGKNSLPKAQGPIINNYRYFKDKNNDRGLTFNYSCHPLAAKHILTFCNISTRYDICWNLTQVWQGGIMDAISRVLSLGGAGSLDIFHVILLTSYHLSLTLLEETGCKLCSSLHVDINLDADYEAVIGNSGKEFQKFTLHHLRALFSKNQLDVHALTVQKGSIRISFLLNHAVANEDLYLEDRFQHTFQVPNHLKIIMKKKLLYLRIDPTFEDHPRRLFHTLDFLRNQINVKYPLLSYYINRHLLDELQMFSSSKIDEIDPNYIKLNIFSHEKSKSAVDFDPSTKPQTTFEYSHSGNLDFKNVRKENSEGALSRHLLSLSEKSSEKNHKSRTRRSSQMSSGDSNLRSKVRFTFQKPATNTNSEEFKKHLKKQIAKRMRTPLSSIENLEIKSGKEVSFILIPFNDDNNVMDSKTTQEAADFLRMQIKNKRLTLTNLNGETILTGKNVYVSNDDESVDFSLVVLILLCITLFMIIVLIIGLVYIGRRITRISNESLDSRRRVYRNMDFGRDSSQSVGKYSYDSGLWIGPGSEPTFTVPDAPYYRPPTVEQIASTPRPITAVRTRLKTNWNVDERALSAIPDDLAMSYNPRKSRYR</sequence>
<feature type="compositionally biased region" description="Polar residues" evidence="1">
    <location>
        <begin position="376"/>
        <end position="387"/>
    </location>
</feature>
<protein>
    <submittedName>
        <fullName evidence="4">Uncharacterized protein</fullName>
    </submittedName>
</protein>
<keyword evidence="2" id="KW-1133">Transmembrane helix</keyword>
<dbReference type="Proteomes" id="UP001497382">
    <property type="component" value="Unassembled WGS sequence"/>
</dbReference>
<evidence type="ECO:0000256" key="3">
    <source>
        <dbReference type="SAM" id="SignalP"/>
    </source>
</evidence>
<accession>A0AAV2BFB5</accession>
<feature type="region of interest" description="Disordered" evidence="1">
    <location>
        <begin position="355"/>
        <end position="389"/>
    </location>
</feature>
<dbReference type="EMBL" id="CAXIEN010000348">
    <property type="protein sequence ID" value="CAL1294516.1"/>
    <property type="molecule type" value="Genomic_DNA"/>
</dbReference>
<evidence type="ECO:0000313" key="4">
    <source>
        <dbReference type="EMBL" id="CAL1294516.1"/>
    </source>
</evidence>
<feature type="chain" id="PRO_5043584355" evidence="3">
    <location>
        <begin position="24"/>
        <end position="634"/>
    </location>
</feature>
<evidence type="ECO:0000256" key="2">
    <source>
        <dbReference type="SAM" id="Phobius"/>
    </source>
</evidence>
<gene>
    <name evidence="4" type="ORF">LARSCL_LOCUS18749</name>
</gene>
<keyword evidence="5" id="KW-1185">Reference proteome</keyword>
<keyword evidence="2" id="KW-0812">Transmembrane</keyword>
<comment type="caution">
    <text evidence="4">The sequence shown here is derived from an EMBL/GenBank/DDBJ whole genome shotgun (WGS) entry which is preliminary data.</text>
</comment>
<organism evidence="4 5">
    <name type="scientific">Larinioides sclopetarius</name>
    <dbReference type="NCBI Taxonomy" id="280406"/>
    <lineage>
        <taxon>Eukaryota</taxon>
        <taxon>Metazoa</taxon>
        <taxon>Ecdysozoa</taxon>
        <taxon>Arthropoda</taxon>
        <taxon>Chelicerata</taxon>
        <taxon>Arachnida</taxon>
        <taxon>Araneae</taxon>
        <taxon>Araneomorphae</taxon>
        <taxon>Entelegynae</taxon>
        <taxon>Araneoidea</taxon>
        <taxon>Araneidae</taxon>
        <taxon>Larinioides</taxon>
    </lineage>
</organism>
<keyword evidence="3" id="KW-0732">Signal</keyword>
<dbReference type="AlphaFoldDB" id="A0AAV2BFB5"/>
<name>A0AAV2BFB5_9ARAC</name>